<accession>A0A1X7SSH1</accession>
<dbReference type="PROSITE" id="PS50055">
    <property type="entry name" value="TYR_PHOSPHATASE_PTP"/>
    <property type="match status" value="1"/>
</dbReference>
<dbReference type="EnsemblMetazoa" id="Aqu2.1.05099_001">
    <property type="protein sequence ID" value="Aqu2.1.05099_001"/>
    <property type="gene ID" value="Aqu2.1.05099"/>
</dbReference>
<dbReference type="InterPro" id="IPR003595">
    <property type="entry name" value="Tyr_Pase_cat"/>
</dbReference>
<name>A0A1X7SSH1_AMPQE</name>
<feature type="domain" description="Tyrosine specific protein phosphatases" evidence="2">
    <location>
        <begin position="1"/>
        <end position="60"/>
    </location>
</feature>
<evidence type="ECO:0008006" key="4">
    <source>
        <dbReference type="Google" id="ProtNLM"/>
    </source>
</evidence>
<dbReference type="SMART" id="SM00404">
    <property type="entry name" value="PTPc_motif"/>
    <property type="match status" value="1"/>
</dbReference>
<dbReference type="PANTHER" id="PTHR19134">
    <property type="entry name" value="RECEPTOR-TYPE TYROSINE-PROTEIN PHOSPHATASE"/>
    <property type="match status" value="1"/>
</dbReference>
<proteinExistence type="predicted"/>
<sequence>IGGGPIVVHCSDTVSHSGVYCSVSIALEQCKAEGVVDVFQVTKAIRRSKPGAVTTLEQYTSIYDVIDMYFKLHSTYANFQ</sequence>
<evidence type="ECO:0000259" key="1">
    <source>
        <dbReference type="PROSITE" id="PS50055"/>
    </source>
</evidence>
<reference evidence="3" key="1">
    <citation type="submission" date="2017-05" db="UniProtKB">
        <authorList>
            <consortium name="EnsemblMetazoa"/>
        </authorList>
    </citation>
    <scope>IDENTIFICATION</scope>
</reference>
<dbReference type="STRING" id="400682.A0A1X7SSH1"/>
<dbReference type="InterPro" id="IPR029021">
    <property type="entry name" value="Prot-tyrosine_phosphatase-like"/>
</dbReference>
<dbReference type="PRINTS" id="PR00700">
    <property type="entry name" value="PRTYPHPHTASE"/>
</dbReference>
<evidence type="ECO:0000313" key="3">
    <source>
        <dbReference type="EnsemblMetazoa" id="Aqu2.1.05099_001"/>
    </source>
</evidence>
<dbReference type="AlphaFoldDB" id="A0A1X7SSH1"/>
<protein>
    <recommendedName>
        <fullName evidence="4">Tyrosine-protein phosphatase domain-containing protein</fullName>
    </recommendedName>
</protein>
<dbReference type="OrthoDB" id="6144703at2759"/>
<dbReference type="PROSITE" id="PS50056">
    <property type="entry name" value="TYR_PHOSPHATASE_2"/>
    <property type="match status" value="1"/>
</dbReference>
<dbReference type="InterPro" id="IPR000242">
    <property type="entry name" value="PTP_cat"/>
</dbReference>
<dbReference type="Gene3D" id="3.90.190.10">
    <property type="entry name" value="Protein tyrosine phosphatase superfamily"/>
    <property type="match status" value="1"/>
</dbReference>
<dbReference type="PANTHER" id="PTHR19134:SF449">
    <property type="entry name" value="TYROSINE-PROTEIN PHOSPHATASE 1"/>
    <property type="match status" value="1"/>
</dbReference>
<dbReference type="InterPro" id="IPR000387">
    <property type="entry name" value="Tyr_Pase_dom"/>
</dbReference>
<dbReference type="Pfam" id="PF00102">
    <property type="entry name" value="Y_phosphatase"/>
    <property type="match status" value="1"/>
</dbReference>
<evidence type="ECO:0000259" key="2">
    <source>
        <dbReference type="PROSITE" id="PS50056"/>
    </source>
</evidence>
<dbReference type="InterPro" id="IPR050348">
    <property type="entry name" value="Protein-Tyr_Phosphatase"/>
</dbReference>
<dbReference type="SUPFAM" id="SSF52799">
    <property type="entry name" value="(Phosphotyrosine protein) phosphatases II"/>
    <property type="match status" value="1"/>
</dbReference>
<dbReference type="InParanoid" id="A0A1X7SSH1"/>
<organism evidence="3">
    <name type="scientific">Amphimedon queenslandica</name>
    <name type="common">Sponge</name>
    <dbReference type="NCBI Taxonomy" id="400682"/>
    <lineage>
        <taxon>Eukaryota</taxon>
        <taxon>Metazoa</taxon>
        <taxon>Porifera</taxon>
        <taxon>Demospongiae</taxon>
        <taxon>Heteroscleromorpha</taxon>
        <taxon>Haplosclerida</taxon>
        <taxon>Niphatidae</taxon>
        <taxon>Amphimedon</taxon>
    </lineage>
</organism>
<feature type="domain" description="Tyrosine-protein phosphatase" evidence="1">
    <location>
        <begin position="1"/>
        <end position="69"/>
    </location>
</feature>
<dbReference type="GO" id="GO:0004725">
    <property type="term" value="F:protein tyrosine phosphatase activity"/>
    <property type="evidence" value="ECO:0007669"/>
    <property type="project" value="InterPro"/>
</dbReference>